<evidence type="ECO:0000256" key="3">
    <source>
        <dbReference type="ARBA" id="ARBA00022694"/>
    </source>
</evidence>
<comment type="catalytic activity">
    <reaction evidence="6">
        <text>cytidine(34) in tRNA(Ile2) + L-lysine + ATP = lysidine(34) in tRNA(Ile2) + AMP + diphosphate + H(+)</text>
        <dbReference type="Rhea" id="RHEA:43744"/>
        <dbReference type="Rhea" id="RHEA-COMP:10625"/>
        <dbReference type="Rhea" id="RHEA-COMP:10670"/>
        <dbReference type="ChEBI" id="CHEBI:15378"/>
        <dbReference type="ChEBI" id="CHEBI:30616"/>
        <dbReference type="ChEBI" id="CHEBI:32551"/>
        <dbReference type="ChEBI" id="CHEBI:33019"/>
        <dbReference type="ChEBI" id="CHEBI:82748"/>
        <dbReference type="ChEBI" id="CHEBI:83665"/>
        <dbReference type="ChEBI" id="CHEBI:456215"/>
        <dbReference type="EC" id="6.3.4.19"/>
    </reaction>
</comment>
<dbReference type="InterPro" id="IPR011063">
    <property type="entry name" value="TilS/TtcA_N"/>
</dbReference>
<sequence>MTQGLAMALSPHARNTSAFVSTSSIFRICPTKYGNRVLSPILCRRPSSSSTRFLCKCSGTFSRSIDISNYNDAFARRMAMAGLKPHHRIALGVSGGPDSMALCVLMVHWKANTATTAPDSNGIFDGLLAIIVDHGLRLESKEEADVVRDRVSNMGIRCEVARCEWSDGRPKQGHLQEAARDMRYRIFSDICIQNQIGVLLTAHHADDQAELFVLRLSRNSGVLGLAGMPFSSQLFLTFPLSDGESSNSLGIVLVRPLLEFSKEDLYKICEGDNKKWVEDPTNQSALFARNRIRMALSDMASSKFKSEIQAVIYACRKTRSYVDHICFNLINQVVNIRDHGYAVIDLKILDPLKRKDICLSKFLVSVLQFISQRHRPVRGSASRLLLEYIRTFPCQTSLTAAGCYLSAAPGTKGTKVLVCCSVESALPSKMELLSQYSDVGHQRCISEEVEEIIMEGKSYKDRLIPDASDVQFLDAVSSDSVLDEAKRLSILSDSTYRSIIEMKRLETRCFKENAEVFLDSEENHSLKTVNPSSGYLFQCGQSCYFMNRFLITWRSSENNSGHKTKFVEDDVEWNDGSKSCHSNCNNGHIMVANIRHMIEDDWLYLAKLSQCQDSSQFQYQSVVIGNGTAQPKWRSKLCADYASLSAGRALLSLKSVPVAARRSLPVLVSQQGMLLSIPCIGFRHCPCLVVSVVFKPRLPLGAGHILFI</sequence>
<dbReference type="PANTHER" id="PTHR43033:SF5">
    <property type="entry name" value="TRNA(ILE)-LYSIDINE SYNTHETASE"/>
    <property type="match status" value="1"/>
</dbReference>
<evidence type="ECO:0000313" key="8">
    <source>
        <dbReference type="EMBL" id="GMH13681.1"/>
    </source>
</evidence>
<dbReference type="InterPro" id="IPR014729">
    <property type="entry name" value="Rossmann-like_a/b/a_fold"/>
</dbReference>
<keyword evidence="9" id="KW-1185">Reference proteome</keyword>
<dbReference type="CDD" id="cd01992">
    <property type="entry name" value="TilS_N"/>
    <property type="match status" value="1"/>
</dbReference>
<dbReference type="EC" id="6.3.4.19" evidence="1"/>
<dbReference type="GO" id="GO:0008033">
    <property type="term" value="P:tRNA processing"/>
    <property type="evidence" value="ECO:0007669"/>
    <property type="project" value="UniProtKB-KW"/>
</dbReference>
<dbReference type="GO" id="GO:0005524">
    <property type="term" value="F:ATP binding"/>
    <property type="evidence" value="ECO:0007669"/>
    <property type="project" value="UniProtKB-KW"/>
</dbReference>
<proteinExistence type="inferred from homology"/>
<dbReference type="HAMAP" id="MF_01161">
    <property type="entry name" value="tRNA_Ile_lys_synt"/>
    <property type="match status" value="1"/>
</dbReference>
<organism evidence="8 9">
    <name type="scientific">Nepenthes gracilis</name>
    <name type="common">Slender pitcher plant</name>
    <dbReference type="NCBI Taxonomy" id="150966"/>
    <lineage>
        <taxon>Eukaryota</taxon>
        <taxon>Viridiplantae</taxon>
        <taxon>Streptophyta</taxon>
        <taxon>Embryophyta</taxon>
        <taxon>Tracheophyta</taxon>
        <taxon>Spermatophyta</taxon>
        <taxon>Magnoliopsida</taxon>
        <taxon>eudicotyledons</taxon>
        <taxon>Gunneridae</taxon>
        <taxon>Pentapetalae</taxon>
        <taxon>Caryophyllales</taxon>
        <taxon>Nepenthaceae</taxon>
        <taxon>Nepenthes</taxon>
    </lineage>
</organism>
<reference evidence="8" key="1">
    <citation type="submission" date="2023-05" db="EMBL/GenBank/DDBJ databases">
        <title>Nepenthes gracilis genome sequencing.</title>
        <authorList>
            <person name="Fukushima K."/>
        </authorList>
    </citation>
    <scope>NUCLEOTIDE SEQUENCE</scope>
    <source>
        <strain evidence="8">SING2019-196</strain>
    </source>
</reference>
<dbReference type="Pfam" id="PF01171">
    <property type="entry name" value="ATP_bind_3"/>
    <property type="match status" value="1"/>
</dbReference>
<dbReference type="PANTHER" id="PTHR43033">
    <property type="entry name" value="TRNA(ILE)-LYSIDINE SYNTHASE-RELATED"/>
    <property type="match status" value="1"/>
</dbReference>
<dbReference type="InterPro" id="IPR012795">
    <property type="entry name" value="tRNA_Ile_lys_synt_N"/>
</dbReference>
<comment type="caution">
    <text evidence="8">The sequence shown here is derived from an EMBL/GenBank/DDBJ whole genome shotgun (WGS) entry which is preliminary data.</text>
</comment>
<evidence type="ECO:0000313" key="9">
    <source>
        <dbReference type="Proteomes" id="UP001279734"/>
    </source>
</evidence>
<evidence type="ECO:0000256" key="2">
    <source>
        <dbReference type="ARBA" id="ARBA00022598"/>
    </source>
</evidence>
<dbReference type="Proteomes" id="UP001279734">
    <property type="component" value="Unassembled WGS sequence"/>
</dbReference>
<accession>A0AAD3XRD0</accession>
<dbReference type="NCBIfam" id="TIGR02432">
    <property type="entry name" value="lysidine_TilS_N"/>
    <property type="match status" value="1"/>
</dbReference>
<keyword evidence="3" id="KW-0819">tRNA processing</keyword>
<evidence type="ECO:0000256" key="6">
    <source>
        <dbReference type="ARBA" id="ARBA00048539"/>
    </source>
</evidence>
<dbReference type="SUPFAM" id="SSF52402">
    <property type="entry name" value="Adenine nucleotide alpha hydrolases-like"/>
    <property type="match status" value="1"/>
</dbReference>
<evidence type="ECO:0000256" key="1">
    <source>
        <dbReference type="ARBA" id="ARBA00013267"/>
    </source>
</evidence>
<evidence type="ECO:0000259" key="7">
    <source>
        <dbReference type="Pfam" id="PF01171"/>
    </source>
</evidence>
<gene>
    <name evidence="8" type="ORF">Nepgr_015522</name>
</gene>
<evidence type="ECO:0000256" key="5">
    <source>
        <dbReference type="ARBA" id="ARBA00022840"/>
    </source>
</evidence>
<keyword evidence="2" id="KW-0436">Ligase</keyword>
<evidence type="ECO:0000256" key="4">
    <source>
        <dbReference type="ARBA" id="ARBA00022741"/>
    </source>
</evidence>
<keyword evidence="4" id="KW-0547">Nucleotide-binding</keyword>
<dbReference type="EMBL" id="BSYO01000013">
    <property type="protein sequence ID" value="GMH13681.1"/>
    <property type="molecule type" value="Genomic_DNA"/>
</dbReference>
<dbReference type="Gene3D" id="3.40.50.620">
    <property type="entry name" value="HUPs"/>
    <property type="match status" value="1"/>
</dbReference>
<dbReference type="AlphaFoldDB" id="A0AAD3XRD0"/>
<keyword evidence="5" id="KW-0067">ATP-binding</keyword>
<dbReference type="GO" id="GO:0032267">
    <property type="term" value="F:tRNA(Ile)-lysidine synthase activity"/>
    <property type="evidence" value="ECO:0007669"/>
    <property type="project" value="UniProtKB-EC"/>
</dbReference>
<protein>
    <recommendedName>
        <fullName evidence="1">tRNA(Ile)-lysidine synthetase</fullName>
        <ecNumber evidence="1">6.3.4.19</ecNumber>
    </recommendedName>
</protein>
<name>A0AAD3XRD0_NEPGR</name>
<dbReference type="InterPro" id="IPR012094">
    <property type="entry name" value="tRNA_Ile_lys_synt"/>
</dbReference>
<feature type="domain" description="tRNA(Ile)-lysidine/2-thiocytidine synthase N-terminal" evidence="7">
    <location>
        <begin position="89"/>
        <end position="293"/>
    </location>
</feature>